<evidence type="ECO:0000256" key="1">
    <source>
        <dbReference type="ARBA" id="ARBA00022747"/>
    </source>
</evidence>
<dbReference type="SUPFAM" id="SSF116734">
    <property type="entry name" value="DNA methylase specificity domain"/>
    <property type="match status" value="2"/>
</dbReference>
<dbReference type="REBASE" id="356475">
    <property type="entry name" value="S.Pba15A2ORF26310P"/>
</dbReference>
<dbReference type="CDD" id="cd17261">
    <property type="entry name" value="RMtype1_S_EcoKI-TRD2-CR2_like"/>
    <property type="match status" value="1"/>
</dbReference>
<organism evidence="3 4">
    <name type="scientific">Adhaeretor mobilis</name>
    <dbReference type="NCBI Taxonomy" id="1930276"/>
    <lineage>
        <taxon>Bacteria</taxon>
        <taxon>Pseudomonadati</taxon>
        <taxon>Planctomycetota</taxon>
        <taxon>Planctomycetia</taxon>
        <taxon>Pirellulales</taxon>
        <taxon>Lacipirellulaceae</taxon>
        <taxon>Adhaeretor</taxon>
    </lineage>
</organism>
<dbReference type="AlphaFoldDB" id="A0A517MWQ3"/>
<name>A0A517MWQ3_9BACT</name>
<dbReference type="InterPro" id="IPR044946">
    <property type="entry name" value="Restrct_endonuc_typeI_TRD_sf"/>
</dbReference>
<dbReference type="RefSeq" id="WP_145060547.1">
    <property type="nucleotide sequence ID" value="NZ_CP036263.1"/>
</dbReference>
<gene>
    <name evidence="3" type="primary">hsdS</name>
    <name evidence="3" type="ORF">HG15A2_26320</name>
</gene>
<protein>
    <submittedName>
        <fullName evidence="3">Type-1 restriction enzyme EcoKI specificity protein</fullName>
    </submittedName>
</protein>
<evidence type="ECO:0000313" key="4">
    <source>
        <dbReference type="Proteomes" id="UP000319852"/>
    </source>
</evidence>
<sequence length="452" mass="50588">MRNEALEQGDIAELWETSRSQSWPKLRIKTSLRSVVGGVWGAEPEDDTGIVCVRVADFDRVRLCVDDSPPTKRSYSESELNGRQLVKNDLLIEKSGGGSNQPVGCVVRFDGDYEAVCSNFIARLELRSEHDARFWAYLHAAIYSARLNTLAIKQTTGIQNLDLDQYLGFRVVAPPYELQLAIADYLDRETAKIDTMIAAKERLLKLLAEKRRALITDAVTRGLNPDAPMRDSGVEWLGEIPEHWSVDRFKFHMLGIEQGWSPQCLNVPAELDEWGVLKAGCVNGPEFDTSQNKTLPPSLDPIVELEVKPGDLLMSRSNTTKLLGSTALVREVRPKLLICDKLYRIEVNEETAHKPFLVYLLRSAPGRHEFERDATGASNSMQNIGQDSVKNVWLVFPPFDEQVAICRYLDQTLQRIDALRSNNLQTVTLLKERRAALIAAAVSGAQKVEAAT</sequence>
<dbReference type="Gene3D" id="3.90.220.20">
    <property type="entry name" value="DNA methylase specificity domains"/>
    <property type="match status" value="2"/>
</dbReference>
<dbReference type="EMBL" id="CP036263">
    <property type="protein sequence ID" value="QDS99310.1"/>
    <property type="molecule type" value="Genomic_DNA"/>
</dbReference>
<proteinExistence type="predicted"/>
<dbReference type="Gene3D" id="1.10.287.1120">
    <property type="entry name" value="Bipartite methylase S protein"/>
    <property type="match status" value="1"/>
</dbReference>
<dbReference type="InterPro" id="IPR051212">
    <property type="entry name" value="Type-I_RE_S_subunit"/>
</dbReference>
<dbReference type="OrthoDB" id="9795776at2"/>
<keyword evidence="4" id="KW-1185">Reference proteome</keyword>
<keyword evidence="1" id="KW-0680">Restriction system</keyword>
<evidence type="ECO:0000313" key="3">
    <source>
        <dbReference type="EMBL" id="QDS99310.1"/>
    </source>
</evidence>
<dbReference type="GO" id="GO:0009307">
    <property type="term" value="P:DNA restriction-modification system"/>
    <property type="evidence" value="ECO:0007669"/>
    <property type="project" value="UniProtKB-KW"/>
</dbReference>
<dbReference type="PANTHER" id="PTHR43140:SF1">
    <property type="entry name" value="TYPE I RESTRICTION ENZYME ECOKI SPECIFICITY SUBUNIT"/>
    <property type="match status" value="1"/>
</dbReference>
<dbReference type="PANTHER" id="PTHR43140">
    <property type="entry name" value="TYPE-1 RESTRICTION ENZYME ECOKI SPECIFICITY PROTEIN"/>
    <property type="match status" value="1"/>
</dbReference>
<dbReference type="Proteomes" id="UP000319852">
    <property type="component" value="Chromosome"/>
</dbReference>
<keyword evidence="2" id="KW-0238">DNA-binding</keyword>
<accession>A0A517MWQ3</accession>
<dbReference type="GO" id="GO:0003677">
    <property type="term" value="F:DNA binding"/>
    <property type="evidence" value="ECO:0007669"/>
    <property type="project" value="UniProtKB-KW"/>
</dbReference>
<evidence type="ECO:0000256" key="2">
    <source>
        <dbReference type="ARBA" id="ARBA00023125"/>
    </source>
</evidence>
<reference evidence="3 4" key="1">
    <citation type="submission" date="2019-02" db="EMBL/GenBank/DDBJ databases">
        <title>Deep-cultivation of Planctomycetes and their phenomic and genomic characterization uncovers novel biology.</title>
        <authorList>
            <person name="Wiegand S."/>
            <person name="Jogler M."/>
            <person name="Boedeker C."/>
            <person name="Pinto D."/>
            <person name="Vollmers J."/>
            <person name="Rivas-Marin E."/>
            <person name="Kohn T."/>
            <person name="Peeters S.H."/>
            <person name="Heuer A."/>
            <person name="Rast P."/>
            <person name="Oberbeckmann S."/>
            <person name="Bunk B."/>
            <person name="Jeske O."/>
            <person name="Meyerdierks A."/>
            <person name="Storesund J.E."/>
            <person name="Kallscheuer N."/>
            <person name="Luecker S."/>
            <person name="Lage O.M."/>
            <person name="Pohl T."/>
            <person name="Merkel B.J."/>
            <person name="Hornburger P."/>
            <person name="Mueller R.-W."/>
            <person name="Bruemmer F."/>
            <person name="Labrenz M."/>
            <person name="Spormann A.M."/>
            <person name="Op den Camp H."/>
            <person name="Overmann J."/>
            <person name="Amann R."/>
            <person name="Jetten M.S.M."/>
            <person name="Mascher T."/>
            <person name="Medema M.H."/>
            <person name="Devos D.P."/>
            <person name="Kaster A.-K."/>
            <person name="Ovreas L."/>
            <person name="Rohde M."/>
            <person name="Galperin M.Y."/>
            <person name="Jogler C."/>
        </authorList>
    </citation>
    <scope>NUCLEOTIDE SEQUENCE [LARGE SCALE GENOMIC DNA]</scope>
    <source>
        <strain evidence="3 4">HG15A2</strain>
    </source>
</reference>
<dbReference type="KEGG" id="amob:HG15A2_26320"/>